<dbReference type="AlphaFoldDB" id="A0A9Q1D2N8"/>
<feature type="compositionally biased region" description="Low complexity" evidence="1">
    <location>
        <begin position="163"/>
        <end position="174"/>
    </location>
</feature>
<dbReference type="OrthoDB" id="8964172at2759"/>
<organism evidence="2 3">
    <name type="scientific">Conger conger</name>
    <name type="common">Conger eel</name>
    <name type="synonym">Muraena conger</name>
    <dbReference type="NCBI Taxonomy" id="82655"/>
    <lineage>
        <taxon>Eukaryota</taxon>
        <taxon>Metazoa</taxon>
        <taxon>Chordata</taxon>
        <taxon>Craniata</taxon>
        <taxon>Vertebrata</taxon>
        <taxon>Euteleostomi</taxon>
        <taxon>Actinopterygii</taxon>
        <taxon>Neopterygii</taxon>
        <taxon>Teleostei</taxon>
        <taxon>Anguilliformes</taxon>
        <taxon>Congridae</taxon>
        <taxon>Conger</taxon>
    </lineage>
</organism>
<feature type="compositionally biased region" description="Basic and acidic residues" evidence="1">
    <location>
        <begin position="70"/>
        <end position="81"/>
    </location>
</feature>
<reference evidence="2" key="1">
    <citation type="journal article" date="2023" name="Science">
        <title>Genome structures resolve the early diversification of teleost fishes.</title>
        <authorList>
            <person name="Parey E."/>
            <person name="Louis A."/>
            <person name="Montfort J."/>
            <person name="Bouchez O."/>
            <person name="Roques C."/>
            <person name="Iampietro C."/>
            <person name="Lluch J."/>
            <person name="Castinel A."/>
            <person name="Donnadieu C."/>
            <person name="Desvignes T."/>
            <person name="Floi Bucao C."/>
            <person name="Jouanno E."/>
            <person name="Wen M."/>
            <person name="Mejri S."/>
            <person name="Dirks R."/>
            <person name="Jansen H."/>
            <person name="Henkel C."/>
            <person name="Chen W.J."/>
            <person name="Zahm M."/>
            <person name="Cabau C."/>
            <person name="Klopp C."/>
            <person name="Thompson A.W."/>
            <person name="Robinson-Rechavi M."/>
            <person name="Braasch I."/>
            <person name="Lecointre G."/>
            <person name="Bobe J."/>
            <person name="Postlethwait J.H."/>
            <person name="Berthelot C."/>
            <person name="Roest Crollius H."/>
            <person name="Guiguen Y."/>
        </authorList>
    </citation>
    <scope>NUCLEOTIDE SEQUENCE</scope>
    <source>
        <strain evidence="2">Concon-B</strain>
    </source>
</reference>
<comment type="caution">
    <text evidence="2">The sequence shown here is derived from an EMBL/GenBank/DDBJ whole genome shotgun (WGS) entry which is preliminary data.</text>
</comment>
<proteinExistence type="predicted"/>
<feature type="compositionally biased region" description="Basic residues" evidence="1">
    <location>
        <begin position="126"/>
        <end position="135"/>
    </location>
</feature>
<name>A0A9Q1D2N8_CONCO</name>
<feature type="compositionally biased region" description="Pro residues" evidence="1">
    <location>
        <begin position="588"/>
        <end position="613"/>
    </location>
</feature>
<feature type="region of interest" description="Disordered" evidence="1">
    <location>
        <begin position="528"/>
        <end position="618"/>
    </location>
</feature>
<dbReference type="EMBL" id="JAFJMO010000015">
    <property type="protein sequence ID" value="KAJ8256199.1"/>
    <property type="molecule type" value="Genomic_DNA"/>
</dbReference>
<sequence length="627" mass="66965">MSYSNRASMQLASASGQLAGRGDALTSRKARNGRQQQQQQQQQQNQASGPLEQQGPAVPPAGPAPSAQRPHPEAGARHSSEDSDYTGLLEAMDRDLGGPETPPPEVFQEQPPSPAAHGKAAAAKGKVQRKNKAQKKREEKERRTKARPQGEELKEAPLDNDDSSSTTTETSNPDVEASIKEEPVKKKGRPITPDKEKEDRPAFPIKPKNKKTANVKKDIPAEVKASSLELPYVTPLENKRKIFPKNVIHPALAGAPKSRNLQKQRAMPCGKSEDCRPLPLGKFRSNGSVPELGNSSSSEGEKDSPPPEWDSVPLLKSGSTADSLQQISIQTMNADPFLKRPISAISCSPPPPPHPGAPRVLQQRGQCQQRDRSGYDKSPGGSGPAKGAGPKAEAPGTIHHMMSVESDGSDSSGLWSPINSATSPSYNPVNSFSAFGPNNTFNLSGVFSDMTFPKAQEPQPSWADFSGVPSSIWDAPAPDPLHSWPSSSGSPTAPTASILGNGSGLWSSTTPYSSSIWSASGDSGLHPYTPPAAGPLGDLMGPPEAPAPASHGPTELGRAYNPWSMWRPTLGRRSSEPWPSPRTTATENPPPRSPLHPGPAPWPPPPWPSPLPSLPNRNSRHGRFFFF</sequence>
<feature type="compositionally biased region" description="Polar residues" evidence="1">
    <location>
        <begin position="285"/>
        <end position="298"/>
    </location>
</feature>
<feature type="compositionally biased region" description="Low complexity" evidence="1">
    <location>
        <begin position="115"/>
        <end position="125"/>
    </location>
</feature>
<keyword evidence="3" id="KW-1185">Reference proteome</keyword>
<gene>
    <name evidence="2" type="ORF">COCON_G00200630</name>
</gene>
<feature type="region of interest" description="Disordered" evidence="1">
    <location>
        <begin position="341"/>
        <end position="395"/>
    </location>
</feature>
<evidence type="ECO:0000313" key="3">
    <source>
        <dbReference type="Proteomes" id="UP001152803"/>
    </source>
</evidence>
<feature type="compositionally biased region" description="Low complexity" evidence="1">
    <location>
        <begin position="35"/>
        <end position="46"/>
    </location>
</feature>
<feature type="compositionally biased region" description="Basic and acidic residues" evidence="1">
    <location>
        <begin position="192"/>
        <end position="201"/>
    </location>
</feature>
<dbReference type="Proteomes" id="UP001152803">
    <property type="component" value="Unassembled WGS sequence"/>
</dbReference>
<protein>
    <submittedName>
        <fullName evidence="2">Uncharacterized protein</fullName>
    </submittedName>
</protein>
<evidence type="ECO:0000313" key="2">
    <source>
        <dbReference type="EMBL" id="KAJ8256199.1"/>
    </source>
</evidence>
<accession>A0A9Q1D2N8</accession>
<feature type="region of interest" description="Disordered" evidence="1">
    <location>
        <begin position="250"/>
        <end position="322"/>
    </location>
</feature>
<feature type="compositionally biased region" description="Polar residues" evidence="1">
    <location>
        <begin position="1"/>
        <end position="16"/>
    </location>
</feature>
<feature type="region of interest" description="Disordered" evidence="1">
    <location>
        <begin position="1"/>
        <end position="217"/>
    </location>
</feature>
<feature type="compositionally biased region" description="Basic and acidic residues" evidence="1">
    <location>
        <begin position="136"/>
        <end position="157"/>
    </location>
</feature>
<evidence type="ECO:0000256" key="1">
    <source>
        <dbReference type="SAM" id="MobiDB-lite"/>
    </source>
</evidence>